<dbReference type="InterPro" id="IPR002549">
    <property type="entry name" value="AI-2E-like"/>
</dbReference>
<evidence type="ECO:0000256" key="8">
    <source>
        <dbReference type="SAM" id="MobiDB-lite"/>
    </source>
</evidence>
<reference evidence="10 11" key="1">
    <citation type="journal article" date="2019" name="Int. J. Syst. Evol. Microbiol.">
        <title>The Global Catalogue of Microorganisms (GCM) 10K type strain sequencing project: providing services to taxonomists for standard genome sequencing and annotation.</title>
        <authorList>
            <consortium name="The Broad Institute Genomics Platform"/>
            <consortium name="The Broad Institute Genome Sequencing Center for Infectious Disease"/>
            <person name="Wu L."/>
            <person name="Ma J."/>
        </authorList>
    </citation>
    <scope>NUCLEOTIDE SEQUENCE [LARGE SCALE GENOMIC DNA]</scope>
    <source>
        <strain evidence="10 11">JCM 9383</strain>
    </source>
</reference>
<feature type="transmembrane region" description="Helical" evidence="9">
    <location>
        <begin position="214"/>
        <end position="234"/>
    </location>
</feature>
<evidence type="ECO:0000256" key="6">
    <source>
        <dbReference type="ARBA" id="ARBA00022989"/>
    </source>
</evidence>
<dbReference type="PANTHER" id="PTHR21716:SF53">
    <property type="entry name" value="PERMEASE PERM-RELATED"/>
    <property type="match status" value="1"/>
</dbReference>
<evidence type="ECO:0000256" key="9">
    <source>
        <dbReference type="SAM" id="Phobius"/>
    </source>
</evidence>
<feature type="transmembrane region" description="Helical" evidence="9">
    <location>
        <begin position="171"/>
        <end position="190"/>
    </location>
</feature>
<keyword evidence="5 9" id="KW-0812">Transmembrane</keyword>
<comment type="subcellular location">
    <subcellularLocation>
        <location evidence="1">Cell membrane</location>
        <topology evidence="1">Multi-pass membrane protein</topology>
    </subcellularLocation>
</comment>
<feature type="transmembrane region" description="Helical" evidence="9">
    <location>
        <begin position="276"/>
        <end position="300"/>
    </location>
</feature>
<evidence type="ECO:0000256" key="4">
    <source>
        <dbReference type="ARBA" id="ARBA00022475"/>
    </source>
</evidence>
<dbReference type="Pfam" id="PF01594">
    <property type="entry name" value="AI-2E_transport"/>
    <property type="match status" value="1"/>
</dbReference>
<protein>
    <submittedName>
        <fullName evidence="10">AI-2E family transporter</fullName>
    </submittedName>
</protein>
<evidence type="ECO:0000256" key="3">
    <source>
        <dbReference type="ARBA" id="ARBA00022448"/>
    </source>
</evidence>
<feature type="transmembrane region" description="Helical" evidence="9">
    <location>
        <begin position="20"/>
        <end position="41"/>
    </location>
</feature>
<accession>A0ABN3VP67</accession>
<feature type="transmembrane region" description="Helical" evidence="9">
    <location>
        <begin position="320"/>
        <end position="350"/>
    </location>
</feature>
<organism evidence="10 11">
    <name type="scientific">Saccharopolyspora taberi</name>
    <dbReference type="NCBI Taxonomy" id="60895"/>
    <lineage>
        <taxon>Bacteria</taxon>
        <taxon>Bacillati</taxon>
        <taxon>Actinomycetota</taxon>
        <taxon>Actinomycetes</taxon>
        <taxon>Pseudonocardiales</taxon>
        <taxon>Pseudonocardiaceae</taxon>
        <taxon>Saccharopolyspora</taxon>
    </lineage>
</organism>
<feature type="transmembrane region" description="Helical" evidence="9">
    <location>
        <begin position="83"/>
        <end position="105"/>
    </location>
</feature>
<proteinExistence type="inferred from homology"/>
<evidence type="ECO:0000313" key="11">
    <source>
        <dbReference type="Proteomes" id="UP001500979"/>
    </source>
</evidence>
<evidence type="ECO:0000256" key="1">
    <source>
        <dbReference type="ARBA" id="ARBA00004651"/>
    </source>
</evidence>
<feature type="compositionally biased region" description="Low complexity" evidence="8">
    <location>
        <begin position="361"/>
        <end position="372"/>
    </location>
</feature>
<dbReference type="Proteomes" id="UP001500979">
    <property type="component" value="Unassembled WGS sequence"/>
</dbReference>
<evidence type="ECO:0000256" key="5">
    <source>
        <dbReference type="ARBA" id="ARBA00022692"/>
    </source>
</evidence>
<gene>
    <name evidence="10" type="ORF">GCM10010470_66780</name>
</gene>
<name>A0ABN3VP67_9PSEU</name>
<evidence type="ECO:0000313" key="10">
    <source>
        <dbReference type="EMBL" id="GAA2822152.1"/>
    </source>
</evidence>
<keyword evidence="4" id="KW-1003">Cell membrane</keyword>
<evidence type="ECO:0000256" key="2">
    <source>
        <dbReference type="ARBA" id="ARBA00009773"/>
    </source>
</evidence>
<keyword evidence="6 9" id="KW-1133">Transmembrane helix</keyword>
<comment type="similarity">
    <text evidence="2">Belongs to the autoinducer-2 exporter (AI-2E) (TC 2.A.86) family.</text>
</comment>
<keyword evidence="3" id="KW-0813">Transport</keyword>
<comment type="caution">
    <text evidence="10">The sequence shown here is derived from an EMBL/GenBank/DDBJ whole genome shotgun (WGS) entry which is preliminary data.</text>
</comment>
<dbReference type="RefSeq" id="WP_344686386.1">
    <property type="nucleotide sequence ID" value="NZ_BAAAUX010000045.1"/>
</dbReference>
<evidence type="ECO:0000256" key="7">
    <source>
        <dbReference type="ARBA" id="ARBA00023136"/>
    </source>
</evidence>
<feature type="transmembrane region" description="Helical" evidence="9">
    <location>
        <begin position="47"/>
        <end position="71"/>
    </location>
</feature>
<dbReference type="EMBL" id="BAAAUX010000045">
    <property type="protein sequence ID" value="GAA2822152.1"/>
    <property type="molecule type" value="Genomic_DNA"/>
</dbReference>
<dbReference type="PANTHER" id="PTHR21716">
    <property type="entry name" value="TRANSMEMBRANE PROTEIN"/>
    <property type="match status" value="1"/>
</dbReference>
<feature type="region of interest" description="Disordered" evidence="8">
    <location>
        <begin position="361"/>
        <end position="387"/>
    </location>
</feature>
<keyword evidence="11" id="KW-1185">Reference proteome</keyword>
<feature type="transmembrane region" description="Helical" evidence="9">
    <location>
        <begin position="240"/>
        <end position="264"/>
    </location>
</feature>
<keyword evidence="7 9" id="KW-0472">Membrane</keyword>
<sequence length="387" mass="40165">MSDFKISAPDDAVRSIPRPLRVGAAASWRILVILGALYVLGQVLTQLYVVVIPVAIALLLSALLAPAVDLLTRVRVPRSLSTGVVLVGGLGIVGGVLTLVINAFIAGFPQLQQQVIASLNGIRDWLATGPLHLRDDQIADYIDQAERWLQENQAALTQGVTSGVLTTAGTFGNFLTGLLLALFTLIFFLYDGRRVWLFVIRIVPSGSRQQIDRAGIRGFTSLVGYVRATALVAVADAVGIWIGLVAVGVPLAVPLSALVFLGGFVPIVGAVASGAVAVLVALVTNGWVAALIVLGVVLAVQQIEGNLLQPLLLGRAVQLHALAVVLAISVGVVVAGIVGALLAVPLVAVLNSAIRSLNADNGNAENGNAAEPEPLPPEPEPEPEEAS</sequence>